<accession>A0A9P9E0L3</accession>
<keyword evidence="1" id="KW-0472">Membrane</keyword>
<dbReference type="PANTHER" id="PTHR38848">
    <property type="entry name" value="G-PROTEIN COUPLED RECEPTORS FAMILY 3 PROFILE DOMAIN-CONTAINING PROTEIN"/>
    <property type="match status" value="1"/>
</dbReference>
<feature type="transmembrane region" description="Helical" evidence="1">
    <location>
        <begin position="243"/>
        <end position="262"/>
    </location>
</feature>
<evidence type="ECO:0000313" key="2">
    <source>
        <dbReference type="EMBL" id="KAH7128557.1"/>
    </source>
</evidence>
<dbReference type="OrthoDB" id="3210850at2759"/>
<sequence length="308" mass="34999">DILNERSPDQNIYPREPSKDRTIIIMIAMFCMMLLSTLLGSRFGRLRNSAFIKRKCSSMLILTLYFIVMSFIVCATVMLAGQNIHVQRLCYMATWICLGFYFTCKLVIYVFFVERIHVVRAPFVRRSRDWLYIGCMIVVIASFLGVCVNAFRVPIMEVQENGTCHMGLPVKASIPFLIIATAVDIVQTGVFCYLLRPIVKTYGVRTITSAFRSRVTNEESENDREEKETTVQKSIRILLWKSLVASILIILATVANVTQFYVAKGRVRATICLSTCLIDVCWDTVVIHWLTFGSAEAEKHLDRSTAAS</sequence>
<keyword evidence="1" id="KW-0812">Transmembrane</keyword>
<evidence type="ECO:0000313" key="3">
    <source>
        <dbReference type="Proteomes" id="UP000700596"/>
    </source>
</evidence>
<comment type="caution">
    <text evidence="2">The sequence shown here is derived from an EMBL/GenBank/DDBJ whole genome shotgun (WGS) entry which is preliminary data.</text>
</comment>
<organism evidence="2 3">
    <name type="scientific">Dendryphion nanum</name>
    <dbReference type="NCBI Taxonomy" id="256645"/>
    <lineage>
        <taxon>Eukaryota</taxon>
        <taxon>Fungi</taxon>
        <taxon>Dikarya</taxon>
        <taxon>Ascomycota</taxon>
        <taxon>Pezizomycotina</taxon>
        <taxon>Dothideomycetes</taxon>
        <taxon>Pleosporomycetidae</taxon>
        <taxon>Pleosporales</taxon>
        <taxon>Torulaceae</taxon>
        <taxon>Dendryphion</taxon>
    </lineage>
</organism>
<feature type="transmembrane region" description="Helical" evidence="1">
    <location>
        <begin position="60"/>
        <end position="80"/>
    </location>
</feature>
<dbReference type="EMBL" id="JAGMWT010000005">
    <property type="protein sequence ID" value="KAH7128557.1"/>
    <property type="molecule type" value="Genomic_DNA"/>
</dbReference>
<feature type="transmembrane region" description="Helical" evidence="1">
    <location>
        <begin position="172"/>
        <end position="195"/>
    </location>
</feature>
<evidence type="ECO:0000256" key="1">
    <source>
        <dbReference type="SAM" id="Phobius"/>
    </source>
</evidence>
<reference evidence="2" key="1">
    <citation type="journal article" date="2021" name="Nat. Commun.">
        <title>Genetic determinants of endophytism in the Arabidopsis root mycobiome.</title>
        <authorList>
            <person name="Mesny F."/>
            <person name="Miyauchi S."/>
            <person name="Thiergart T."/>
            <person name="Pickel B."/>
            <person name="Atanasova L."/>
            <person name="Karlsson M."/>
            <person name="Huettel B."/>
            <person name="Barry K.W."/>
            <person name="Haridas S."/>
            <person name="Chen C."/>
            <person name="Bauer D."/>
            <person name="Andreopoulos W."/>
            <person name="Pangilinan J."/>
            <person name="LaButti K."/>
            <person name="Riley R."/>
            <person name="Lipzen A."/>
            <person name="Clum A."/>
            <person name="Drula E."/>
            <person name="Henrissat B."/>
            <person name="Kohler A."/>
            <person name="Grigoriev I.V."/>
            <person name="Martin F.M."/>
            <person name="Hacquard S."/>
        </authorList>
    </citation>
    <scope>NUCLEOTIDE SEQUENCE</scope>
    <source>
        <strain evidence="2">MPI-CAGE-CH-0243</strain>
    </source>
</reference>
<feature type="non-terminal residue" evidence="2">
    <location>
        <position position="1"/>
    </location>
</feature>
<dbReference type="PANTHER" id="PTHR38848:SF3">
    <property type="entry name" value="G-PROTEIN COUPLED RECEPTORS FAMILY 3 PROFILE DOMAIN-CONTAINING PROTEIN"/>
    <property type="match status" value="1"/>
</dbReference>
<keyword evidence="1" id="KW-1133">Transmembrane helix</keyword>
<dbReference type="AlphaFoldDB" id="A0A9P9E0L3"/>
<proteinExistence type="predicted"/>
<feature type="transmembrane region" description="Helical" evidence="1">
    <location>
        <begin position="131"/>
        <end position="152"/>
    </location>
</feature>
<protein>
    <submittedName>
        <fullName evidence="2">Uncharacterized protein</fullName>
    </submittedName>
</protein>
<feature type="transmembrane region" description="Helical" evidence="1">
    <location>
        <begin position="23"/>
        <end position="40"/>
    </location>
</feature>
<feature type="non-terminal residue" evidence="2">
    <location>
        <position position="308"/>
    </location>
</feature>
<feature type="transmembrane region" description="Helical" evidence="1">
    <location>
        <begin position="92"/>
        <end position="111"/>
    </location>
</feature>
<keyword evidence="3" id="KW-1185">Reference proteome</keyword>
<dbReference type="Proteomes" id="UP000700596">
    <property type="component" value="Unassembled WGS sequence"/>
</dbReference>
<name>A0A9P9E0L3_9PLEO</name>
<gene>
    <name evidence="2" type="ORF">B0J11DRAFT_408135</name>
</gene>